<name>A0A9D4JTL1_DREPO</name>
<keyword evidence="3" id="KW-1185">Reference proteome</keyword>
<gene>
    <name evidence="2" type="ORF">DPMN_121902</name>
</gene>
<dbReference type="EMBL" id="JAIWYP010000005">
    <property type="protein sequence ID" value="KAH3820158.1"/>
    <property type="molecule type" value="Genomic_DNA"/>
</dbReference>
<comment type="caution">
    <text evidence="2">The sequence shown here is derived from an EMBL/GenBank/DDBJ whole genome shotgun (WGS) entry which is preliminary data.</text>
</comment>
<proteinExistence type="predicted"/>
<reference evidence="2" key="2">
    <citation type="submission" date="2020-11" db="EMBL/GenBank/DDBJ databases">
        <authorList>
            <person name="McCartney M.A."/>
            <person name="Auch B."/>
            <person name="Kono T."/>
            <person name="Mallez S."/>
            <person name="Becker A."/>
            <person name="Gohl D.M."/>
            <person name="Silverstein K.A.T."/>
            <person name="Koren S."/>
            <person name="Bechman K.B."/>
            <person name="Herman A."/>
            <person name="Abrahante J.E."/>
            <person name="Garbe J."/>
        </authorList>
    </citation>
    <scope>NUCLEOTIDE SEQUENCE</scope>
    <source>
        <strain evidence="2">Duluth1</strain>
        <tissue evidence="2">Whole animal</tissue>
    </source>
</reference>
<feature type="region of interest" description="Disordered" evidence="1">
    <location>
        <begin position="49"/>
        <end position="88"/>
    </location>
</feature>
<dbReference type="Proteomes" id="UP000828390">
    <property type="component" value="Unassembled WGS sequence"/>
</dbReference>
<reference evidence="2" key="1">
    <citation type="journal article" date="2019" name="bioRxiv">
        <title>The Genome of the Zebra Mussel, Dreissena polymorpha: A Resource for Invasive Species Research.</title>
        <authorList>
            <person name="McCartney M.A."/>
            <person name="Auch B."/>
            <person name="Kono T."/>
            <person name="Mallez S."/>
            <person name="Zhang Y."/>
            <person name="Obille A."/>
            <person name="Becker A."/>
            <person name="Abrahante J.E."/>
            <person name="Garbe J."/>
            <person name="Badalamenti J.P."/>
            <person name="Herman A."/>
            <person name="Mangelson H."/>
            <person name="Liachko I."/>
            <person name="Sullivan S."/>
            <person name="Sone E.D."/>
            <person name="Koren S."/>
            <person name="Silverstein K.A.T."/>
            <person name="Beckman K.B."/>
            <person name="Gohl D.M."/>
        </authorList>
    </citation>
    <scope>NUCLEOTIDE SEQUENCE</scope>
    <source>
        <strain evidence="2">Duluth1</strain>
        <tissue evidence="2">Whole animal</tissue>
    </source>
</reference>
<accession>A0A9D4JTL1</accession>
<organism evidence="2 3">
    <name type="scientific">Dreissena polymorpha</name>
    <name type="common">Zebra mussel</name>
    <name type="synonym">Mytilus polymorpha</name>
    <dbReference type="NCBI Taxonomy" id="45954"/>
    <lineage>
        <taxon>Eukaryota</taxon>
        <taxon>Metazoa</taxon>
        <taxon>Spiralia</taxon>
        <taxon>Lophotrochozoa</taxon>
        <taxon>Mollusca</taxon>
        <taxon>Bivalvia</taxon>
        <taxon>Autobranchia</taxon>
        <taxon>Heteroconchia</taxon>
        <taxon>Euheterodonta</taxon>
        <taxon>Imparidentia</taxon>
        <taxon>Neoheterodontei</taxon>
        <taxon>Myida</taxon>
        <taxon>Dreissenoidea</taxon>
        <taxon>Dreissenidae</taxon>
        <taxon>Dreissena</taxon>
    </lineage>
</organism>
<feature type="compositionally biased region" description="Polar residues" evidence="1">
    <location>
        <begin position="49"/>
        <end position="67"/>
    </location>
</feature>
<evidence type="ECO:0000313" key="3">
    <source>
        <dbReference type="Proteomes" id="UP000828390"/>
    </source>
</evidence>
<sequence>MARYQYCFQMANKKSLEKNTSSNATNMAHDRLTCGVTCSDGFSYSNASLSQRHTRSASSQHCMTSHTRTGHTRRLDSTTGSRYDHVSL</sequence>
<protein>
    <submittedName>
        <fullName evidence="2">Uncharacterized protein</fullName>
    </submittedName>
</protein>
<dbReference type="AlphaFoldDB" id="A0A9D4JTL1"/>
<evidence type="ECO:0000256" key="1">
    <source>
        <dbReference type="SAM" id="MobiDB-lite"/>
    </source>
</evidence>
<evidence type="ECO:0000313" key="2">
    <source>
        <dbReference type="EMBL" id="KAH3820158.1"/>
    </source>
</evidence>